<dbReference type="InterPro" id="IPR001126">
    <property type="entry name" value="UmuC"/>
</dbReference>
<evidence type="ECO:0000313" key="4">
    <source>
        <dbReference type="EMBL" id="NEN78512.1"/>
    </source>
</evidence>
<dbReference type="GO" id="GO:0006281">
    <property type="term" value="P:DNA repair"/>
    <property type="evidence" value="ECO:0007669"/>
    <property type="project" value="InterPro"/>
</dbReference>
<dbReference type="Gene3D" id="3.40.1170.60">
    <property type="match status" value="1"/>
</dbReference>
<dbReference type="EMBL" id="JAAGXA010000005">
    <property type="protein sequence ID" value="NEN78512.1"/>
    <property type="molecule type" value="Genomic_DNA"/>
</dbReference>
<dbReference type="PROSITE" id="PS50173">
    <property type="entry name" value="UMUC"/>
    <property type="match status" value="1"/>
</dbReference>
<accession>A0A6P0HIH7</accession>
<dbReference type="PANTHER" id="PTHR35369">
    <property type="entry name" value="BLR3025 PROTEIN-RELATED"/>
    <property type="match status" value="1"/>
</dbReference>
<dbReference type="InterPro" id="IPR043502">
    <property type="entry name" value="DNA/RNA_pol_sf"/>
</dbReference>
<organism evidence="4 5">
    <name type="scientific">Nocardioides zeae</name>
    <dbReference type="NCBI Taxonomy" id="1457234"/>
    <lineage>
        <taxon>Bacteria</taxon>
        <taxon>Bacillati</taxon>
        <taxon>Actinomycetota</taxon>
        <taxon>Actinomycetes</taxon>
        <taxon>Propionibacteriales</taxon>
        <taxon>Nocardioidaceae</taxon>
        <taxon>Nocardioides</taxon>
    </lineage>
</organism>
<dbReference type="SUPFAM" id="SSF56672">
    <property type="entry name" value="DNA/RNA polymerases"/>
    <property type="match status" value="1"/>
</dbReference>
<dbReference type="Proteomes" id="UP000468687">
    <property type="component" value="Unassembled WGS sequence"/>
</dbReference>
<name>A0A6P0HIH7_9ACTN</name>
<dbReference type="PANTHER" id="PTHR35369:SF2">
    <property type="entry name" value="BLR3025 PROTEIN"/>
    <property type="match status" value="1"/>
</dbReference>
<evidence type="ECO:0000256" key="2">
    <source>
        <dbReference type="SAM" id="MobiDB-lite"/>
    </source>
</evidence>
<keyword evidence="1" id="KW-0227">DNA damage</keyword>
<feature type="region of interest" description="Disordered" evidence="2">
    <location>
        <begin position="397"/>
        <end position="426"/>
    </location>
</feature>
<gene>
    <name evidence="4" type="ORF">G3T38_09490</name>
</gene>
<comment type="caution">
    <text evidence="4">The sequence shown here is derived from an EMBL/GenBank/DDBJ whole genome shotgun (WGS) entry which is preliminary data.</text>
</comment>
<evidence type="ECO:0000259" key="3">
    <source>
        <dbReference type="PROSITE" id="PS50173"/>
    </source>
</evidence>
<protein>
    <submittedName>
        <fullName evidence="4">DNA polymerase Y family protein</fullName>
    </submittedName>
</protein>
<dbReference type="CDD" id="cd03468">
    <property type="entry name" value="PolY_like"/>
    <property type="match status" value="1"/>
</dbReference>
<feature type="domain" description="UmuC" evidence="3">
    <location>
        <begin position="31"/>
        <end position="99"/>
    </location>
</feature>
<sequence length="530" mass="56770">MSGSGRVLVVWCPDWSVVAALTEEGLSTAVPAAVLGRNVVEVCNDAARAEGVRRGMRRRDAQARCPELVLLDADPDRDARAFETVLGVVERLRPGVAPLRPGLMAVRAPTRFGGGEAHAAALYAEMLVEAGVWDVRIGIADDVFTAEQAARRAGVQAHEVVAAGGSSAYLRGLPVDALLADPEADELVSLLHRLGLRTLGELAELAPGDVSRRFGAYGLQVHRRVRGETAGPLAARTPPPELACEVAFEPPLDSVEAICFSVRTTAERFVAGLAERQLVGTAVRVEASCAGPRGEDVVVSSREWLHPRHFSARDLVDRVHWQLQGQAQGSVRSRRAVVAVTEPVTRVRFVPATAEPAAAHAEGLWGGGASELVERGMARVQALLGYDAVRVPVAQGGRTPAARQTSVPWGERSRVVRSPQQPWPGQIPGPAPARVFAEPLPGELIDHAGLPVEVDERGWVSAEPATVRVPDVGWLPVDAWAGPWPMDEAWWEETGSPLRRAARFQVVGVDGRAWLLASVDGGWWIEAGYD</sequence>
<evidence type="ECO:0000313" key="5">
    <source>
        <dbReference type="Proteomes" id="UP000468687"/>
    </source>
</evidence>
<dbReference type="Pfam" id="PF00817">
    <property type="entry name" value="IMS"/>
    <property type="match status" value="1"/>
</dbReference>
<dbReference type="AlphaFoldDB" id="A0A6P0HIH7"/>
<dbReference type="RefSeq" id="WP_163772040.1">
    <property type="nucleotide sequence ID" value="NZ_JAAGXA010000005.1"/>
</dbReference>
<evidence type="ECO:0000256" key="1">
    <source>
        <dbReference type="ARBA" id="ARBA00022763"/>
    </source>
</evidence>
<dbReference type="InterPro" id="IPR050356">
    <property type="entry name" value="SulA_CellDiv_inhibitor"/>
</dbReference>
<reference evidence="4 5" key="1">
    <citation type="journal article" date="2014" name="Int. J. Syst. Evol. Microbiol.">
        <title>Nocardioides zeae sp. nov., isolated from the stem of Zea mays.</title>
        <authorList>
            <person name="Glaeser S.P."/>
            <person name="McInroy J.A."/>
            <person name="Busse H.J."/>
            <person name="Kampfer P."/>
        </authorList>
    </citation>
    <scope>NUCLEOTIDE SEQUENCE [LARGE SCALE GENOMIC DNA]</scope>
    <source>
        <strain evidence="4 5">JCM 30728</strain>
    </source>
</reference>
<proteinExistence type="predicted"/>
<keyword evidence="5" id="KW-1185">Reference proteome</keyword>